<dbReference type="RefSeq" id="WP_187538408.1">
    <property type="nucleotide sequence ID" value="NZ_BAABJT010000001.1"/>
</dbReference>
<dbReference type="SUPFAM" id="SSF52540">
    <property type="entry name" value="P-loop containing nucleoside triphosphate hydrolases"/>
    <property type="match status" value="1"/>
</dbReference>
<dbReference type="Pfam" id="PF01121">
    <property type="entry name" value="CoaE"/>
    <property type="match status" value="1"/>
</dbReference>
<gene>
    <name evidence="5" type="primary">coaE</name>
    <name evidence="7" type="ORF">H9L13_01525</name>
</gene>
<dbReference type="EC" id="2.7.1.24" evidence="5 6"/>
<dbReference type="PANTHER" id="PTHR10695">
    <property type="entry name" value="DEPHOSPHO-COA KINASE-RELATED"/>
    <property type="match status" value="1"/>
</dbReference>
<dbReference type="KEGG" id="slut:H9L13_01525"/>
<name>A0A7G9SII1_9SPHN</name>
<keyword evidence="5 7" id="KW-0418">Kinase</keyword>
<comment type="similarity">
    <text evidence="1 5">Belongs to the CoaE family.</text>
</comment>
<dbReference type="GO" id="GO:0005737">
    <property type="term" value="C:cytoplasm"/>
    <property type="evidence" value="ECO:0007669"/>
    <property type="project" value="UniProtKB-SubCell"/>
</dbReference>
<feature type="binding site" evidence="5">
    <location>
        <begin position="11"/>
        <end position="16"/>
    </location>
    <ligand>
        <name>ATP</name>
        <dbReference type="ChEBI" id="CHEBI:30616"/>
    </ligand>
</feature>
<evidence type="ECO:0000313" key="7">
    <source>
        <dbReference type="EMBL" id="QNN67656.1"/>
    </source>
</evidence>
<evidence type="ECO:0000256" key="4">
    <source>
        <dbReference type="ARBA" id="ARBA00022993"/>
    </source>
</evidence>
<keyword evidence="3 5" id="KW-0067">ATP-binding</keyword>
<keyword evidence="5" id="KW-0963">Cytoplasm</keyword>
<dbReference type="InterPro" id="IPR001977">
    <property type="entry name" value="Depp_CoAkinase"/>
</dbReference>
<comment type="pathway">
    <text evidence="5">Cofactor biosynthesis; coenzyme A biosynthesis; CoA from (R)-pantothenate: step 5/5.</text>
</comment>
<evidence type="ECO:0000256" key="3">
    <source>
        <dbReference type="ARBA" id="ARBA00022840"/>
    </source>
</evidence>
<dbReference type="GO" id="GO:0005524">
    <property type="term" value="F:ATP binding"/>
    <property type="evidence" value="ECO:0007669"/>
    <property type="project" value="UniProtKB-UniRule"/>
</dbReference>
<evidence type="ECO:0000256" key="6">
    <source>
        <dbReference type="NCBIfam" id="TIGR00152"/>
    </source>
</evidence>
<comment type="catalytic activity">
    <reaction evidence="5">
        <text>3'-dephospho-CoA + ATP = ADP + CoA + H(+)</text>
        <dbReference type="Rhea" id="RHEA:18245"/>
        <dbReference type="ChEBI" id="CHEBI:15378"/>
        <dbReference type="ChEBI" id="CHEBI:30616"/>
        <dbReference type="ChEBI" id="CHEBI:57287"/>
        <dbReference type="ChEBI" id="CHEBI:57328"/>
        <dbReference type="ChEBI" id="CHEBI:456216"/>
        <dbReference type="EC" id="2.7.1.24"/>
    </reaction>
</comment>
<keyword evidence="2 5" id="KW-0547">Nucleotide-binding</keyword>
<reference evidence="7 8" key="1">
    <citation type="submission" date="2020-08" db="EMBL/GenBank/DDBJ databases">
        <title>Genome sequence of Sphingomonas lutea KCTC 23642T.</title>
        <authorList>
            <person name="Hyun D.-W."/>
            <person name="Bae J.-W."/>
        </authorList>
    </citation>
    <scope>NUCLEOTIDE SEQUENCE [LARGE SCALE GENOMIC DNA]</scope>
    <source>
        <strain evidence="7 8">KCTC 23642</strain>
    </source>
</reference>
<dbReference type="Proteomes" id="UP000515971">
    <property type="component" value="Chromosome"/>
</dbReference>
<organism evidence="7 8">
    <name type="scientific">Sphingomonas lutea</name>
    <dbReference type="NCBI Taxonomy" id="1045317"/>
    <lineage>
        <taxon>Bacteria</taxon>
        <taxon>Pseudomonadati</taxon>
        <taxon>Pseudomonadota</taxon>
        <taxon>Alphaproteobacteria</taxon>
        <taxon>Sphingomonadales</taxon>
        <taxon>Sphingomonadaceae</taxon>
        <taxon>Sphingomonas</taxon>
    </lineage>
</organism>
<dbReference type="Gene3D" id="3.40.50.300">
    <property type="entry name" value="P-loop containing nucleotide triphosphate hydrolases"/>
    <property type="match status" value="1"/>
</dbReference>
<comment type="subcellular location">
    <subcellularLocation>
        <location evidence="5">Cytoplasm</location>
    </subcellularLocation>
</comment>
<dbReference type="GO" id="GO:0015937">
    <property type="term" value="P:coenzyme A biosynthetic process"/>
    <property type="evidence" value="ECO:0007669"/>
    <property type="project" value="UniProtKB-UniRule"/>
</dbReference>
<dbReference type="EMBL" id="CP060718">
    <property type="protein sequence ID" value="QNN67656.1"/>
    <property type="molecule type" value="Genomic_DNA"/>
</dbReference>
<dbReference type="NCBIfam" id="TIGR00152">
    <property type="entry name" value="dephospho-CoA kinase"/>
    <property type="match status" value="1"/>
</dbReference>
<evidence type="ECO:0000256" key="5">
    <source>
        <dbReference type="HAMAP-Rule" id="MF_00376"/>
    </source>
</evidence>
<dbReference type="InterPro" id="IPR027417">
    <property type="entry name" value="P-loop_NTPase"/>
</dbReference>
<dbReference type="HAMAP" id="MF_00376">
    <property type="entry name" value="Dephospho_CoA_kinase"/>
    <property type="match status" value="1"/>
</dbReference>
<dbReference type="PROSITE" id="PS51219">
    <property type="entry name" value="DPCK"/>
    <property type="match status" value="1"/>
</dbReference>
<comment type="function">
    <text evidence="5">Catalyzes the phosphorylation of the 3'-hydroxyl group of dephosphocoenzyme A to form coenzyme A.</text>
</comment>
<keyword evidence="5 7" id="KW-0808">Transferase</keyword>
<dbReference type="AlphaFoldDB" id="A0A7G9SII1"/>
<evidence type="ECO:0000313" key="8">
    <source>
        <dbReference type="Proteomes" id="UP000515971"/>
    </source>
</evidence>
<keyword evidence="8" id="KW-1185">Reference proteome</keyword>
<dbReference type="CDD" id="cd02022">
    <property type="entry name" value="DPCK"/>
    <property type="match status" value="1"/>
</dbReference>
<evidence type="ECO:0000256" key="2">
    <source>
        <dbReference type="ARBA" id="ARBA00022741"/>
    </source>
</evidence>
<dbReference type="UniPathway" id="UPA00241">
    <property type="reaction ID" value="UER00356"/>
</dbReference>
<proteinExistence type="inferred from homology"/>
<protein>
    <recommendedName>
        <fullName evidence="5 6">Dephospho-CoA kinase</fullName>
        <ecNumber evidence="5 6">2.7.1.24</ecNumber>
    </recommendedName>
    <alternativeName>
        <fullName evidence="5">Dephosphocoenzyme A kinase</fullName>
    </alternativeName>
</protein>
<dbReference type="PANTHER" id="PTHR10695:SF46">
    <property type="entry name" value="BIFUNCTIONAL COENZYME A SYNTHASE-RELATED"/>
    <property type="match status" value="1"/>
</dbReference>
<dbReference type="GO" id="GO:0004140">
    <property type="term" value="F:dephospho-CoA kinase activity"/>
    <property type="evidence" value="ECO:0007669"/>
    <property type="project" value="UniProtKB-UniRule"/>
</dbReference>
<sequence>MRMIALTGSIGMGKSTVAAMFARAGVPVFDADATVRRLQSDGGPLVARIEERFPGTTRDGAVDRDALAAAVLGKPDELAALEALVHPAVHHERTRFIVSHGDAPALLFDIPLLFETHGEHAFDTIIVVSAPHDIQRARVMARTGMSAEKFEALLARQMPDSEKRARADFVIDTSGDLSTTEAQVRDIMACLGITPES</sequence>
<keyword evidence="4 5" id="KW-0173">Coenzyme A biosynthesis</keyword>
<evidence type="ECO:0000256" key="1">
    <source>
        <dbReference type="ARBA" id="ARBA00009018"/>
    </source>
</evidence>
<accession>A0A7G9SII1</accession>